<reference evidence="3 4" key="1">
    <citation type="journal article" date="2019" name="Int. J. Syst. Evol. Microbiol.">
        <title>The Global Catalogue of Microorganisms (GCM) 10K type strain sequencing project: providing services to taxonomists for standard genome sequencing and annotation.</title>
        <authorList>
            <consortium name="The Broad Institute Genomics Platform"/>
            <consortium name="The Broad Institute Genome Sequencing Center for Infectious Disease"/>
            <person name="Wu L."/>
            <person name="Ma J."/>
        </authorList>
    </citation>
    <scope>NUCLEOTIDE SEQUENCE [LARGE SCALE GENOMIC DNA]</scope>
    <source>
        <strain evidence="3 4">JCM 14942</strain>
    </source>
</reference>
<evidence type="ECO:0000313" key="3">
    <source>
        <dbReference type="EMBL" id="GAA1536661.1"/>
    </source>
</evidence>
<feature type="transmembrane region" description="Helical" evidence="2">
    <location>
        <begin position="77"/>
        <end position="99"/>
    </location>
</feature>
<sequence>MNDAPYPPPPPPPGPPRIGPPGNGPAVAALVLGIVALCVAVVPFVNLVGILAALVGLVLGVIGIVRGRRIGRRTGMAAWGIGLSAVAIAVSVVVGLWTLRYLGDLFDFVDPPEPSAEIGEWFRTDDGDLAVKVTSVECAPSQSGAADARVCTFVFDARNESERTLLLDHIRVKAVVDGAWRDPSLEGEKRLAPGAASTITGRISVYGATLEGLAFDADDASSHSAVVVDVSSAQRFRQ</sequence>
<evidence type="ECO:0000313" key="4">
    <source>
        <dbReference type="Proteomes" id="UP001500842"/>
    </source>
</evidence>
<evidence type="ECO:0008006" key="5">
    <source>
        <dbReference type="Google" id="ProtNLM"/>
    </source>
</evidence>
<evidence type="ECO:0000256" key="2">
    <source>
        <dbReference type="SAM" id="Phobius"/>
    </source>
</evidence>
<accession>A0ABN2BB34</accession>
<gene>
    <name evidence="3" type="ORF">GCM10009788_44320</name>
</gene>
<evidence type="ECO:0000256" key="1">
    <source>
        <dbReference type="SAM" id="MobiDB-lite"/>
    </source>
</evidence>
<keyword evidence="2" id="KW-0472">Membrane</keyword>
<keyword evidence="2" id="KW-0812">Transmembrane</keyword>
<dbReference type="EMBL" id="BAAAOR010000030">
    <property type="protein sequence ID" value="GAA1536661.1"/>
    <property type="molecule type" value="Genomic_DNA"/>
</dbReference>
<dbReference type="RefSeq" id="WP_344113436.1">
    <property type="nucleotide sequence ID" value="NZ_BAAAOR010000030.1"/>
</dbReference>
<comment type="caution">
    <text evidence="3">The sequence shown here is derived from an EMBL/GenBank/DDBJ whole genome shotgun (WGS) entry which is preliminary data.</text>
</comment>
<protein>
    <recommendedName>
        <fullName evidence="5">DUF4190 domain-containing protein</fullName>
    </recommendedName>
</protein>
<dbReference type="Proteomes" id="UP001500842">
    <property type="component" value="Unassembled WGS sequence"/>
</dbReference>
<feature type="transmembrane region" description="Helical" evidence="2">
    <location>
        <begin position="32"/>
        <end position="65"/>
    </location>
</feature>
<organism evidence="3 4">
    <name type="scientific">Nocardioides humi</name>
    <dbReference type="NCBI Taxonomy" id="449461"/>
    <lineage>
        <taxon>Bacteria</taxon>
        <taxon>Bacillati</taxon>
        <taxon>Actinomycetota</taxon>
        <taxon>Actinomycetes</taxon>
        <taxon>Propionibacteriales</taxon>
        <taxon>Nocardioidaceae</taxon>
        <taxon>Nocardioides</taxon>
    </lineage>
</organism>
<keyword evidence="2" id="KW-1133">Transmembrane helix</keyword>
<name>A0ABN2BB34_9ACTN</name>
<proteinExistence type="predicted"/>
<feature type="region of interest" description="Disordered" evidence="1">
    <location>
        <begin position="1"/>
        <end position="20"/>
    </location>
</feature>
<keyword evidence="4" id="KW-1185">Reference proteome</keyword>